<evidence type="ECO:0000259" key="11">
    <source>
        <dbReference type="PROSITE" id="PS51371"/>
    </source>
</evidence>
<dbReference type="InterPro" id="IPR000644">
    <property type="entry name" value="CBS_dom"/>
</dbReference>
<evidence type="ECO:0008006" key="15">
    <source>
        <dbReference type="Google" id="ProtNLM"/>
    </source>
</evidence>
<proteinExistence type="predicted"/>
<keyword evidence="14" id="KW-1185">Reference proteome</keyword>
<dbReference type="KEGG" id="doe:DENOEST_1618"/>
<evidence type="ECO:0000313" key="13">
    <source>
        <dbReference type="EMBL" id="CAB1368783.1"/>
    </source>
</evidence>
<dbReference type="InterPro" id="IPR046342">
    <property type="entry name" value="CBS_dom_sf"/>
</dbReference>
<dbReference type="PANTHER" id="PTHR43099">
    <property type="entry name" value="UPF0053 PROTEIN YRKA"/>
    <property type="match status" value="1"/>
</dbReference>
<dbReference type="InterPro" id="IPR002550">
    <property type="entry name" value="CNNM"/>
</dbReference>
<dbReference type="Pfam" id="PF01595">
    <property type="entry name" value="CNNM"/>
    <property type="match status" value="1"/>
</dbReference>
<dbReference type="Proteomes" id="UP000515733">
    <property type="component" value="Chromosome"/>
</dbReference>
<dbReference type="RefSeq" id="WP_183148222.1">
    <property type="nucleotide sequence ID" value="NZ_LR778301.1"/>
</dbReference>
<comment type="subcellular location">
    <subcellularLocation>
        <location evidence="1">Cell membrane</location>
        <topology evidence="1">Multi-pass membrane protein</topology>
    </subcellularLocation>
</comment>
<evidence type="ECO:0000256" key="9">
    <source>
        <dbReference type="PROSITE-ProRule" id="PRU01193"/>
    </source>
</evidence>
<dbReference type="Gene3D" id="3.10.580.10">
    <property type="entry name" value="CBS-domain"/>
    <property type="match status" value="1"/>
</dbReference>
<name>A0A6S6XWY2_9PROT</name>
<dbReference type="InterPro" id="IPR051676">
    <property type="entry name" value="UPF0053_domain"/>
</dbReference>
<dbReference type="PROSITE" id="PS51371">
    <property type="entry name" value="CBS"/>
    <property type="match status" value="1"/>
</dbReference>
<keyword evidence="6 8" id="KW-0129">CBS domain</keyword>
<keyword evidence="7 9" id="KW-0472">Membrane</keyword>
<evidence type="ECO:0000256" key="1">
    <source>
        <dbReference type="ARBA" id="ARBA00004651"/>
    </source>
</evidence>
<dbReference type="GO" id="GO:0050660">
    <property type="term" value="F:flavin adenine dinucleotide binding"/>
    <property type="evidence" value="ECO:0007669"/>
    <property type="project" value="InterPro"/>
</dbReference>
<dbReference type="PROSITE" id="PS51846">
    <property type="entry name" value="CNNM"/>
    <property type="match status" value="1"/>
</dbReference>
<evidence type="ECO:0000256" key="4">
    <source>
        <dbReference type="ARBA" id="ARBA00022737"/>
    </source>
</evidence>
<reference evidence="13 14" key="1">
    <citation type="submission" date="2020-03" db="EMBL/GenBank/DDBJ databases">
        <authorList>
            <consortium name="Genoscope - CEA"/>
            <person name="William W."/>
        </authorList>
    </citation>
    <scope>NUCLEOTIDE SEQUENCE [LARGE SCALE GENOMIC DNA]</scope>
    <source>
        <strain evidence="14">DSM 16959</strain>
    </source>
</reference>
<organism evidence="13 14">
    <name type="scientific">Denitratisoma oestradiolicum</name>
    <dbReference type="NCBI Taxonomy" id="311182"/>
    <lineage>
        <taxon>Bacteria</taxon>
        <taxon>Pseudomonadati</taxon>
        <taxon>Pseudomonadota</taxon>
        <taxon>Betaproteobacteria</taxon>
        <taxon>Nitrosomonadales</taxon>
        <taxon>Sterolibacteriaceae</taxon>
        <taxon>Denitratisoma</taxon>
    </lineage>
</organism>
<keyword evidence="2" id="KW-1003">Cell membrane</keyword>
<evidence type="ECO:0000256" key="2">
    <source>
        <dbReference type="ARBA" id="ARBA00022475"/>
    </source>
</evidence>
<dbReference type="AlphaFoldDB" id="A0A6S6XWY2"/>
<dbReference type="InterPro" id="IPR005170">
    <property type="entry name" value="Transptr-assoc_dom"/>
</dbReference>
<protein>
    <recommendedName>
        <fullName evidence="15">HlyC/CorC family transporter</fullName>
    </recommendedName>
</protein>
<dbReference type="InterPro" id="IPR044751">
    <property type="entry name" value="Ion_transp-like_CBS"/>
</dbReference>
<feature type="domain" description="CBS" evidence="11">
    <location>
        <begin position="280"/>
        <end position="338"/>
    </location>
</feature>
<keyword evidence="4" id="KW-0677">Repeat</keyword>
<dbReference type="InterPro" id="IPR016169">
    <property type="entry name" value="FAD-bd_PCMH_sub2"/>
</dbReference>
<evidence type="ECO:0000256" key="6">
    <source>
        <dbReference type="ARBA" id="ARBA00023122"/>
    </source>
</evidence>
<dbReference type="Pfam" id="PF03471">
    <property type="entry name" value="CorC_HlyC"/>
    <property type="match status" value="1"/>
</dbReference>
<evidence type="ECO:0000256" key="3">
    <source>
        <dbReference type="ARBA" id="ARBA00022692"/>
    </source>
</evidence>
<dbReference type="Gene3D" id="3.30.465.10">
    <property type="match status" value="1"/>
</dbReference>
<dbReference type="CDD" id="cd04590">
    <property type="entry name" value="CBS_pair_CorC_HlyC_assoc"/>
    <property type="match status" value="1"/>
</dbReference>
<evidence type="ECO:0000313" key="14">
    <source>
        <dbReference type="Proteomes" id="UP000515733"/>
    </source>
</evidence>
<dbReference type="Pfam" id="PF00571">
    <property type="entry name" value="CBS"/>
    <property type="match status" value="1"/>
</dbReference>
<evidence type="ECO:0000256" key="8">
    <source>
        <dbReference type="PROSITE-ProRule" id="PRU00703"/>
    </source>
</evidence>
<sequence>MNALAILVLLILICGFFALAEMALAASRRSRLQLMVDVGSHAAAQAMRIKETPSRFIAATQTGLTTASLLAGIFGENALAGHIETFIATSLPLLAAARSEIAITTTVIVVTAFAIVFGEIVPKRIALAYPEQVASLVAPFMQLFIRALSPAIRLLSWSADLVLKVLPVRSAPEVNGVEDILAAVDEGIRSGAIAPEESHLLGNVFLLEGRHVAAVMTPLKDVAFIDLDRSHNENLHVLREAPHGRYPICRGSMQKVVGLAESRTLLQAALAGELKHFADMPLIPPLYIPASLTLLELLRTFRERNADFALVVNEFGLTEGVVTISDLFQTMAGNMMPGVDAPEQSLAVQREDGSWLLDGLLPIDMLQDKLDIAGLGEDANGLYHTVGGFVVAHMGKIPKRAEKFRHGEWQFEVVDMDHNRVDEVLAVKLQVTTDPDQGTP</sequence>
<dbReference type="SMART" id="SM01091">
    <property type="entry name" value="CorC_HlyC"/>
    <property type="match status" value="1"/>
</dbReference>
<dbReference type="EMBL" id="LR778301">
    <property type="protein sequence ID" value="CAB1368783.1"/>
    <property type="molecule type" value="Genomic_DNA"/>
</dbReference>
<dbReference type="PANTHER" id="PTHR43099:SF5">
    <property type="entry name" value="HLYC_CORC FAMILY TRANSPORTER"/>
    <property type="match status" value="1"/>
</dbReference>
<dbReference type="SUPFAM" id="SSF54631">
    <property type="entry name" value="CBS-domain pair"/>
    <property type="match status" value="1"/>
</dbReference>
<feature type="domain" description="CNNM transmembrane" evidence="12">
    <location>
        <begin position="1"/>
        <end position="197"/>
    </location>
</feature>
<accession>A0A6S6XWY2</accession>
<feature type="transmembrane region" description="Helical" evidence="10">
    <location>
        <begin position="101"/>
        <end position="121"/>
    </location>
</feature>
<evidence type="ECO:0000256" key="10">
    <source>
        <dbReference type="SAM" id="Phobius"/>
    </source>
</evidence>
<evidence type="ECO:0000259" key="12">
    <source>
        <dbReference type="PROSITE" id="PS51846"/>
    </source>
</evidence>
<evidence type="ECO:0000256" key="7">
    <source>
        <dbReference type="ARBA" id="ARBA00023136"/>
    </source>
</evidence>
<dbReference type="InterPro" id="IPR036318">
    <property type="entry name" value="FAD-bd_PCMH-like_sf"/>
</dbReference>
<keyword evidence="3 9" id="KW-0812">Transmembrane</keyword>
<gene>
    <name evidence="13" type="ORF">DENOEST_1618</name>
</gene>
<evidence type="ECO:0000256" key="5">
    <source>
        <dbReference type="ARBA" id="ARBA00022989"/>
    </source>
</evidence>
<dbReference type="SUPFAM" id="SSF56176">
    <property type="entry name" value="FAD-binding/transporter-associated domain-like"/>
    <property type="match status" value="1"/>
</dbReference>
<dbReference type="GO" id="GO:0005886">
    <property type="term" value="C:plasma membrane"/>
    <property type="evidence" value="ECO:0007669"/>
    <property type="project" value="UniProtKB-SubCell"/>
</dbReference>
<keyword evidence="5 9" id="KW-1133">Transmembrane helix</keyword>